<name>A0ABD3LT85_EUCGL</name>
<dbReference type="InterPro" id="IPR011016">
    <property type="entry name" value="Znf_RING-CH"/>
</dbReference>
<evidence type="ECO:0000256" key="4">
    <source>
        <dbReference type="SAM" id="MobiDB-lite"/>
    </source>
</evidence>
<keyword evidence="2" id="KW-0863">Zinc-finger</keyword>
<keyword evidence="5" id="KW-0812">Transmembrane</keyword>
<evidence type="ECO:0000256" key="1">
    <source>
        <dbReference type="ARBA" id="ARBA00022723"/>
    </source>
</evidence>
<feature type="compositionally biased region" description="Basic and acidic residues" evidence="4">
    <location>
        <begin position="1"/>
        <end position="19"/>
    </location>
</feature>
<dbReference type="EMBL" id="JBJKBG010000001">
    <property type="protein sequence ID" value="KAL3753719.1"/>
    <property type="molecule type" value="Genomic_DNA"/>
</dbReference>
<protein>
    <recommendedName>
        <fullName evidence="6">RING-CH-type domain-containing protein</fullName>
    </recommendedName>
</protein>
<reference evidence="7 8" key="1">
    <citation type="submission" date="2024-11" db="EMBL/GenBank/DDBJ databases">
        <title>Chromosome-level genome assembly of Eucalyptus globulus Labill. provides insights into its genome evolution.</title>
        <authorList>
            <person name="Li X."/>
        </authorList>
    </citation>
    <scope>NUCLEOTIDE SEQUENCE [LARGE SCALE GENOMIC DNA]</scope>
    <source>
        <strain evidence="7">CL2024</strain>
        <tissue evidence="7">Fresh tender leaves</tissue>
    </source>
</reference>
<evidence type="ECO:0000256" key="2">
    <source>
        <dbReference type="ARBA" id="ARBA00022771"/>
    </source>
</evidence>
<gene>
    <name evidence="7" type="ORF">ACJRO7_001027</name>
</gene>
<sequence>MMASREMSHVDLERGEAHEHHRHHDVGGSDDDDDESVCFSDADDGSGSCYSQFYSTAGGSYDECAFAGVLDEDYDVEGGSGRPSSASDCSVVAEGGGRVVKVHLARAEGGGRVVEVLLARAERERDCRICHLGLESNSRESGAPIQLGCSCKGDLGAAHKNCAEAWFKIKGNKTCEICNSIARNIAGVNEVESAEQPTNEIDIPPAPSAIPATPTLPSETRNFWQGHRFLNLLLACMVFAFVISWLFHFNVPSS</sequence>
<comment type="caution">
    <text evidence="7">The sequence shown here is derived from an EMBL/GenBank/DDBJ whole genome shotgun (WGS) entry which is preliminary data.</text>
</comment>
<dbReference type="PANTHER" id="PTHR46214:SF30">
    <property type="entry name" value="OS01G0850200 PROTEIN"/>
    <property type="match status" value="1"/>
</dbReference>
<dbReference type="GO" id="GO:0008270">
    <property type="term" value="F:zinc ion binding"/>
    <property type="evidence" value="ECO:0007669"/>
    <property type="project" value="UniProtKB-KW"/>
</dbReference>
<feature type="domain" description="RING-CH-type" evidence="6">
    <location>
        <begin position="119"/>
        <end position="185"/>
    </location>
</feature>
<evidence type="ECO:0000256" key="3">
    <source>
        <dbReference type="ARBA" id="ARBA00022833"/>
    </source>
</evidence>
<dbReference type="Pfam" id="PF12906">
    <property type="entry name" value="RINGv"/>
    <property type="match status" value="1"/>
</dbReference>
<dbReference type="CDD" id="cd16495">
    <property type="entry name" value="RING_CH-C4HC3_MARCH"/>
    <property type="match status" value="1"/>
</dbReference>
<evidence type="ECO:0000256" key="5">
    <source>
        <dbReference type="SAM" id="Phobius"/>
    </source>
</evidence>
<organism evidence="7 8">
    <name type="scientific">Eucalyptus globulus</name>
    <name type="common">Tasmanian blue gum</name>
    <dbReference type="NCBI Taxonomy" id="34317"/>
    <lineage>
        <taxon>Eukaryota</taxon>
        <taxon>Viridiplantae</taxon>
        <taxon>Streptophyta</taxon>
        <taxon>Embryophyta</taxon>
        <taxon>Tracheophyta</taxon>
        <taxon>Spermatophyta</taxon>
        <taxon>Magnoliopsida</taxon>
        <taxon>eudicotyledons</taxon>
        <taxon>Gunneridae</taxon>
        <taxon>Pentapetalae</taxon>
        <taxon>rosids</taxon>
        <taxon>malvids</taxon>
        <taxon>Myrtales</taxon>
        <taxon>Myrtaceae</taxon>
        <taxon>Myrtoideae</taxon>
        <taxon>Eucalypteae</taxon>
        <taxon>Eucalyptus</taxon>
    </lineage>
</organism>
<evidence type="ECO:0000313" key="8">
    <source>
        <dbReference type="Proteomes" id="UP001634007"/>
    </source>
</evidence>
<dbReference type="InterPro" id="IPR013083">
    <property type="entry name" value="Znf_RING/FYVE/PHD"/>
</dbReference>
<feature type="transmembrane region" description="Helical" evidence="5">
    <location>
        <begin position="229"/>
        <end position="248"/>
    </location>
</feature>
<dbReference type="AlphaFoldDB" id="A0ABD3LT85"/>
<keyword evidence="5" id="KW-1133">Transmembrane helix</keyword>
<evidence type="ECO:0000259" key="6">
    <source>
        <dbReference type="PROSITE" id="PS51292"/>
    </source>
</evidence>
<dbReference type="SUPFAM" id="SSF57850">
    <property type="entry name" value="RING/U-box"/>
    <property type="match status" value="1"/>
</dbReference>
<keyword evidence="1" id="KW-0479">Metal-binding</keyword>
<keyword evidence="3" id="KW-0862">Zinc</keyword>
<dbReference type="PROSITE" id="PS51292">
    <property type="entry name" value="ZF_RING_CH"/>
    <property type="match status" value="1"/>
</dbReference>
<evidence type="ECO:0000313" key="7">
    <source>
        <dbReference type="EMBL" id="KAL3753719.1"/>
    </source>
</evidence>
<keyword evidence="5" id="KW-0472">Membrane</keyword>
<feature type="region of interest" description="Disordered" evidence="4">
    <location>
        <begin position="1"/>
        <end position="38"/>
    </location>
</feature>
<dbReference type="PANTHER" id="PTHR46214">
    <property type="entry name" value="ZINC FINGER, RING-CH-TYPE"/>
    <property type="match status" value="1"/>
</dbReference>
<feature type="compositionally biased region" description="Acidic residues" evidence="4">
    <location>
        <begin position="28"/>
        <end position="38"/>
    </location>
</feature>
<dbReference type="Proteomes" id="UP001634007">
    <property type="component" value="Unassembled WGS sequence"/>
</dbReference>
<dbReference type="Gene3D" id="3.30.40.10">
    <property type="entry name" value="Zinc/RING finger domain, C3HC4 (zinc finger)"/>
    <property type="match status" value="1"/>
</dbReference>
<accession>A0ABD3LT85</accession>
<proteinExistence type="predicted"/>
<keyword evidence="8" id="KW-1185">Reference proteome</keyword>
<dbReference type="SMART" id="SM00744">
    <property type="entry name" value="RINGv"/>
    <property type="match status" value="1"/>
</dbReference>